<comment type="caution">
    <text evidence="3">The sequence shown here is derived from an EMBL/GenBank/DDBJ whole genome shotgun (WGS) entry which is preliminary data.</text>
</comment>
<protein>
    <submittedName>
        <fullName evidence="3">Uncharacterized protein</fullName>
    </submittedName>
</protein>
<dbReference type="OrthoDB" id="541728at2759"/>
<reference evidence="3" key="1">
    <citation type="journal article" date="2020" name="bioRxiv">
        <title>Comparative genomics of Chlamydomonas.</title>
        <authorList>
            <person name="Craig R.J."/>
            <person name="Hasan A.R."/>
            <person name="Ness R.W."/>
            <person name="Keightley P.D."/>
        </authorList>
    </citation>
    <scope>NUCLEOTIDE SEQUENCE</scope>
    <source>
        <strain evidence="3">CCAP 11/70</strain>
    </source>
</reference>
<sequence length="191" mass="19923">MWVERQPDRGLSPSFIIGLVLLLFILTGDFGSFGGSSNNQSGQQVRLGQTPQVQAQEVREKLLYEMTLANERLEKENRHLQQQVMLLRRLYRACRGGNSTAAGASTGELAKMAAAEAALASAGEQGAAAGAAGSSQQAQQQAAGQQAQAQGQTQTQGQGQQQGQAQGQVVQQQQQQQQGATVAAGGGTGGT</sequence>
<dbReference type="AlphaFoldDB" id="A0A835YCA4"/>
<feature type="region of interest" description="Disordered" evidence="2">
    <location>
        <begin position="127"/>
        <end position="191"/>
    </location>
</feature>
<feature type="compositionally biased region" description="Low complexity" evidence="2">
    <location>
        <begin position="127"/>
        <end position="183"/>
    </location>
</feature>
<evidence type="ECO:0000313" key="3">
    <source>
        <dbReference type="EMBL" id="KAG2499981.1"/>
    </source>
</evidence>
<gene>
    <name evidence="3" type="ORF">HYH03_002264</name>
</gene>
<evidence type="ECO:0000256" key="2">
    <source>
        <dbReference type="SAM" id="MobiDB-lite"/>
    </source>
</evidence>
<keyword evidence="4" id="KW-1185">Reference proteome</keyword>
<evidence type="ECO:0000313" key="4">
    <source>
        <dbReference type="Proteomes" id="UP000612055"/>
    </source>
</evidence>
<dbReference type="EMBL" id="JAEHOE010000005">
    <property type="protein sequence ID" value="KAG2499981.1"/>
    <property type="molecule type" value="Genomic_DNA"/>
</dbReference>
<organism evidence="3 4">
    <name type="scientific">Edaphochlamys debaryana</name>
    <dbReference type="NCBI Taxonomy" id="47281"/>
    <lineage>
        <taxon>Eukaryota</taxon>
        <taxon>Viridiplantae</taxon>
        <taxon>Chlorophyta</taxon>
        <taxon>core chlorophytes</taxon>
        <taxon>Chlorophyceae</taxon>
        <taxon>CS clade</taxon>
        <taxon>Chlamydomonadales</taxon>
        <taxon>Chlamydomonadales incertae sedis</taxon>
        <taxon>Edaphochlamys</taxon>
    </lineage>
</organism>
<keyword evidence="1" id="KW-0175">Coiled coil</keyword>
<evidence type="ECO:0000256" key="1">
    <source>
        <dbReference type="SAM" id="Coils"/>
    </source>
</evidence>
<proteinExistence type="predicted"/>
<dbReference type="Proteomes" id="UP000612055">
    <property type="component" value="Unassembled WGS sequence"/>
</dbReference>
<accession>A0A835YCA4</accession>
<feature type="coiled-coil region" evidence="1">
    <location>
        <begin position="63"/>
        <end position="90"/>
    </location>
</feature>
<name>A0A835YCA4_9CHLO</name>